<evidence type="ECO:0000256" key="1">
    <source>
        <dbReference type="ARBA" id="ARBA00007523"/>
    </source>
</evidence>
<gene>
    <name evidence="7" type="ORF">DSM101010T_14200</name>
</gene>
<keyword evidence="5" id="KW-0411">Iron-sulfur</keyword>
<evidence type="ECO:0000313" key="8">
    <source>
        <dbReference type="Proteomes" id="UP000503840"/>
    </source>
</evidence>
<name>A0A7J0BIT3_9BACT</name>
<dbReference type="SUPFAM" id="SSF142019">
    <property type="entry name" value="Nqo1 FMN-binding domain-like"/>
    <property type="match status" value="1"/>
</dbReference>
<dbReference type="PROSITE" id="PS00645">
    <property type="entry name" value="COMPLEX1_51K_2"/>
    <property type="match status" value="1"/>
</dbReference>
<dbReference type="PROSITE" id="PS51379">
    <property type="entry name" value="4FE4S_FER_2"/>
    <property type="match status" value="2"/>
</dbReference>
<dbReference type="SUPFAM" id="SSF54862">
    <property type="entry name" value="4Fe-4S ferredoxins"/>
    <property type="match status" value="1"/>
</dbReference>
<dbReference type="Gene3D" id="1.20.1440.230">
    <property type="entry name" value="NADH-ubiquinone oxidoreductase 51kDa subunit, iron-sulphur binding domain"/>
    <property type="match status" value="1"/>
</dbReference>
<evidence type="ECO:0000256" key="5">
    <source>
        <dbReference type="ARBA" id="ARBA00023014"/>
    </source>
</evidence>
<evidence type="ECO:0000256" key="2">
    <source>
        <dbReference type="ARBA" id="ARBA00022485"/>
    </source>
</evidence>
<keyword evidence="8" id="KW-1185">Reference proteome</keyword>
<dbReference type="InterPro" id="IPR011538">
    <property type="entry name" value="Nuo51_FMN-bd"/>
</dbReference>
<keyword evidence="4" id="KW-0408">Iron</keyword>
<feature type="domain" description="4Fe-4S ferredoxin-type" evidence="6">
    <location>
        <begin position="573"/>
        <end position="602"/>
    </location>
</feature>
<dbReference type="SUPFAM" id="SSF52833">
    <property type="entry name" value="Thioredoxin-like"/>
    <property type="match status" value="1"/>
</dbReference>
<dbReference type="PANTHER" id="PTHR43578:SF3">
    <property type="entry name" value="NADH-QUINONE OXIDOREDUCTASE SUBUNIT F"/>
    <property type="match status" value="1"/>
</dbReference>
<dbReference type="Pfam" id="PF01512">
    <property type="entry name" value="Complex1_51K"/>
    <property type="match status" value="1"/>
</dbReference>
<comment type="caution">
    <text evidence="7">The sequence shown here is derived from an EMBL/GenBank/DDBJ whole genome shotgun (WGS) entry which is preliminary data.</text>
</comment>
<dbReference type="InterPro" id="IPR001949">
    <property type="entry name" value="NADH-UbQ_OxRdtase_51kDa_CS"/>
</dbReference>
<dbReference type="SMART" id="SM00928">
    <property type="entry name" value="NADH_4Fe-4S"/>
    <property type="match status" value="1"/>
</dbReference>
<dbReference type="GO" id="GO:0046872">
    <property type="term" value="F:metal ion binding"/>
    <property type="evidence" value="ECO:0007669"/>
    <property type="project" value="UniProtKB-KW"/>
</dbReference>
<dbReference type="Pfam" id="PF01257">
    <property type="entry name" value="2Fe-2S_thioredx"/>
    <property type="match status" value="1"/>
</dbReference>
<dbReference type="SUPFAM" id="SSF142984">
    <property type="entry name" value="Nqo1 middle domain-like"/>
    <property type="match status" value="1"/>
</dbReference>
<dbReference type="GO" id="GO:0010181">
    <property type="term" value="F:FMN binding"/>
    <property type="evidence" value="ECO:0007669"/>
    <property type="project" value="InterPro"/>
</dbReference>
<dbReference type="InterPro" id="IPR017896">
    <property type="entry name" value="4Fe4S_Fe-S-bd"/>
</dbReference>
<dbReference type="Gene3D" id="6.10.250.1450">
    <property type="match status" value="1"/>
</dbReference>
<protein>
    <submittedName>
        <fullName evidence="7">NADH dehydrogenase</fullName>
    </submittedName>
</protein>
<dbReference type="InterPro" id="IPR037207">
    <property type="entry name" value="Nuop51_4Fe4S-bd_sf"/>
</dbReference>
<sequence length="628" mass="68732">MTVQHDNACCCTAARRLTVDDLAVMREEYAARLHAPNMRHIFICGGTGCHATGSIAVKNRLVEEVAARGLTDTVRIVETGCNGFCALGPLLLVHPENIFYQKLAADDIPELVEEQLVHGRQVERLLYRDPQTKKPIPHFGDIPFFARQQPWTLRNKGVINPESVEDYIGRDGYRGTARALLEMTPESIVQEMLTSGLRGRGGAGFPTGMKWQFAQRSAGDVKYVLCNADEGDPGAFMDRSILEADPHAVLEGMIIAARAINAYQGYIYCRSEYPLAVRRVQIAIEQARALGLLGHNILGSGFDFDVEIYQGAGAFVCGEETALMRSIEGKRGMPRPRPPFPAHKGLWEKPTILNNVETLANVAQIMLNGGAWYASVGTEKSKGTKVFALSGDVNNIGLVEVPMGTPLRSIVYDIGGGIPKKRKLKAVQLGGPSGGCIPEAYLDVIIDYEEIAKVGAIMGSGGAIVMDDRTCMVDMARFFLDFIQDESCGKCTPCREGTRRQLELLEKICAGKGEDGDIELLEELSSMITESALCGLGQTASNPVLSALRYFRDEFDAHIKQKKCPAKRCAALLDFTVNADKCKKCGKCFQTCPVQAIAWQKKEVAVINRDICVRCMSCFEACPFDAID</sequence>
<dbReference type="PROSITE" id="PS00198">
    <property type="entry name" value="4FE4S_FER_1"/>
    <property type="match status" value="1"/>
</dbReference>
<organism evidence="7 8">
    <name type="scientific">Desulfovibrio subterraneus</name>
    <dbReference type="NCBI Taxonomy" id="2718620"/>
    <lineage>
        <taxon>Bacteria</taxon>
        <taxon>Pseudomonadati</taxon>
        <taxon>Thermodesulfobacteriota</taxon>
        <taxon>Desulfovibrionia</taxon>
        <taxon>Desulfovibrionales</taxon>
        <taxon>Desulfovibrionaceae</taxon>
        <taxon>Desulfovibrio</taxon>
    </lineage>
</organism>
<dbReference type="InterPro" id="IPR017900">
    <property type="entry name" value="4Fe4S_Fe_S_CS"/>
</dbReference>
<dbReference type="Pfam" id="PF14697">
    <property type="entry name" value="Fer4_21"/>
    <property type="match status" value="1"/>
</dbReference>
<dbReference type="FunFam" id="1.20.1440.230:FF:000001">
    <property type="entry name" value="Mitochondrial NADH dehydrogenase flavoprotein 1"/>
    <property type="match status" value="1"/>
</dbReference>
<dbReference type="Pfam" id="PF10589">
    <property type="entry name" value="NADH_4Fe-4S"/>
    <property type="match status" value="1"/>
</dbReference>
<dbReference type="Gene3D" id="3.10.20.600">
    <property type="match status" value="1"/>
</dbReference>
<accession>A0A7J0BIT3</accession>
<dbReference type="Gene3D" id="3.40.30.10">
    <property type="entry name" value="Glutaredoxin"/>
    <property type="match status" value="1"/>
</dbReference>
<dbReference type="CDD" id="cd02980">
    <property type="entry name" value="TRX_Fd_family"/>
    <property type="match status" value="1"/>
</dbReference>
<dbReference type="EMBL" id="BLVO01000013">
    <property type="protein sequence ID" value="GFM33055.1"/>
    <property type="molecule type" value="Genomic_DNA"/>
</dbReference>
<reference evidence="7 8" key="1">
    <citation type="submission" date="2020-05" db="EMBL/GenBank/DDBJ databases">
        <title>Draft genome sequence of Desulfovibrio sp. strain HN2T.</title>
        <authorList>
            <person name="Ueno A."/>
            <person name="Tamazawa S."/>
            <person name="Tamamura S."/>
            <person name="Murakami T."/>
            <person name="Kiyama T."/>
            <person name="Inomata H."/>
            <person name="Amano Y."/>
            <person name="Miyakawa K."/>
            <person name="Tamaki H."/>
            <person name="Naganuma T."/>
            <person name="Kaneko K."/>
        </authorList>
    </citation>
    <scope>NUCLEOTIDE SEQUENCE [LARGE SCALE GENOMIC DNA]</scope>
    <source>
        <strain evidence="7 8">HN2</strain>
    </source>
</reference>
<keyword evidence="3" id="KW-0479">Metal-binding</keyword>
<dbReference type="InterPro" id="IPR019575">
    <property type="entry name" value="Nuop51_4Fe4S-bd"/>
</dbReference>
<dbReference type="FunFam" id="3.40.50.11540:FF:000001">
    <property type="entry name" value="NADH dehydrogenase [ubiquinone] flavoprotein 1, mitochondrial"/>
    <property type="match status" value="1"/>
</dbReference>
<dbReference type="AlphaFoldDB" id="A0A7J0BIT3"/>
<evidence type="ECO:0000313" key="7">
    <source>
        <dbReference type="EMBL" id="GFM33055.1"/>
    </source>
</evidence>
<dbReference type="SUPFAM" id="SSF140490">
    <property type="entry name" value="Nqo1C-terminal domain-like"/>
    <property type="match status" value="1"/>
</dbReference>
<proteinExistence type="inferred from homology"/>
<dbReference type="InterPro" id="IPR036249">
    <property type="entry name" value="Thioredoxin-like_sf"/>
</dbReference>
<comment type="similarity">
    <text evidence="1">Belongs to the complex I 51 kDa subunit family.</text>
</comment>
<dbReference type="Gene3D" id="3.30.70.20">
    <property type="match status" value="1"/>
</dbReference>
<feature type="domain" description="4Fe-4S ferredoxin-type" evidence="6">
    <location>
        <begin position="603"/>
        <end position="628"/>
    </location>
</feature>
<dbReference type="PANTHER" id="PTHR43578">
    <property type="entry name" value="NADH-QUINONE OXIDOREDUCTASE SUBUNIT F"/>
    <property type="match status" value="1"/>
</dbReference>
<evidence type="ECO:0000256" key="4">
    <source>
        <dbReference type="ARBA" id="ARBA00023004"/>
    </source>
</evidence>
<evidence type="ECO:0000256" key="3">
    <source>
        <dbReference type="ARBA" id="ARBA00022723"/>
    </source>
</evidence>
<keyword evidence="2" id="KW-0004">4Fe-4S</keyword>
<dbReference type="NCBIfam" id="NF010120">
    <property type="entry name" value="PRK13596.1"/>
    <property type="match status" value="1"/>
</dbReference>
<dbReference type="GO" id="GO:0051539">
    <property type="term" value="F:4 iron, 4 sulfur cluster binding"/>
    <property type="evidence" value="ECO:0007669"/>
    <property type="project" value="UniProtKB-KW"/>
</dbReference>
<dbReference type="InterPro" id="IPR037225">
    <property type="entry name" value="Nuo51_FMN-bd_sf"/>
</dbReference>
<dbReference type="Gene3D" id="3.40.50.11540">
    <property type="entry name" value="NADH-ubiquinone oxidoreductase 51kDa subunit"/>
    <property type="match status" value="1"/>
</dbReference>
<evidence type="ECO:0000259" key="6">
    <source>
        <dbReference type="PROSITE" id="PS51379"/>
    </source>
</evidence>
<dbReference type="Proteomes" id="UP000503840">
    <property type="component" value="Unassembled WGS sequence"/>
</dbReference>
<dbReference type="GO" id="GO:0008137">
    <property type="term" value="F:NADH dehydrogenase (ubiquinone) activity"/>
    <property type="evidence" value="ECO:0007669"/>
    <property type="project" value="InterPro"/>
</dbReference>